<evidence type="ECO:0000313" key="1">
    <source>
        <dbReference type="EMBL" id="KAH0770328.1"/>
    </source>
</evidence>
<reference evidence="1 2" key="1">
    <citation type="journal article" date="2021" name="bioRxiv">
        <title>Chromosome-scale and haplotype-resolved genome assembly of a tetraploid potato cultivar.</title>
        <authorList>
            <person name="Sun H."/>
            <person name="Jiao W.-B."/>
            <person name="Krause K."/>
            <person name="Campoy J.A."/>
            <person name="Goel M."/>
            <person name="Folz-Donahue K."/>
            <person name="Kukat C."/>
            <person name="Huettel B."/>
            <person name="Schneeberger K."/>
        </authorList>
    </citation>
    <scope>NUCLEOTIDE SEQUENCE [LARGE SCALE GENOMIC DNA]</scope>
    <source>
        <strain evidence="1">SolTubOtavaFocal</strain>
        <tissue evidence="1">Leaves</tissue>
    </source>
</reference>
<comment type="caution">
    <text evidence="1">The sequence shown here is derived from an EMBL/GenBank/DDBJ whole genome shotgun (WGS) entry which is preliminary data.</text>
</comment>
<organism evidence="1 2">
    <name type="scientific">Solanum tuberosum</name>
    <name type="common">Potato</name>
    <dbReference type="NCBI Taxonomy" id="4113"/>
    <lineage>
        <taxon>Eukaryota</taxon>
        <taxon>Viridiplantae</taxon>
        <taxon>Streptophyta</taxon>
        <taxon>Embryophyta</taxon>
        <taxon>Tracheophyta</taxon>
        <taxon>Spermatophyta</taxon>
        <taxon>Magnoliopsida</taxon>
        <taxon>eudicotyledons</taxon>
        <taxon>Gunneridae</taxon>
        <taxon>Pentapetalae</taxon>
        <taxon>asterids</taxon>
        <taxon>lamiids</taxon>
        <taxon>Solanales</taxon>
        <taxon>Solanaceae</taxon>
        <taxon>Solanoideae</taxon>
        <taxon>Solaneae</taxon>
        <taxon>Solanum</taxon>
    </lineage>
</organism>
<accession>A0ABQ7VPD8</accession>
<dbReference type="Proteomes" id="UP000826656">
    <property type="component" value="Unassembled WGS sequence"/>
</dbReference>
<protein>
    <submittedName>
        <fullName evidence="1">Uncharacterized protein</fullName>
    </submittedName>
</protein>
<proteinExistence type="predicted"/>
<sequence>MDVFIQTLPEIMRVFKKPFSVTTLLSPTKRLQTCIRPPDFRIGIRSSMFILTHHSMPLSLKALTSCRTTVGIYGCVPWFGRIDTSKDSLHTQTQSRAVKAHLVDSERNLNSNLGGEMVELCLIRRIKTPIPSDWLSPRALQQEDSIASFLPIPKKLVANSTEGGALNIFAEVEKIGSQYAAKKALILRSPRQELPGDDRGSNPSVVAGRLFSFTILIF</sequence>
<name>A0ABQ7VPD8_SOLTU</name>
<evidence type="ECO:0000313" key="2">
    <source>
        <dbReference type="Proteomes" id="UP000826656"/>
    </source>
</evidence>
<keyword evidence="2" id="KW-1185">Reference proteome</keyword>
<dbReference type="EMBL" id="JAIVGD010000011">
    <property type="protein sequence ID" value="KAH0770328.1"/>
    <property type="molecule type" value="Genomic_DNA"/>
</dbReference>
<gene>
    <name evidence="1" type="ORF">KY290_014309</name>
</gene>